<evidence type="ECO:0000313" key="8">
    <source>
        <dbReference type="EMBL" id="KAF7998290.1"/>
    </source>
</evidence>
<keyword evidence="9" id="KW-1185">Reference proteome</keyword>
<evidence type="ECO:0000256" key="4">
    <source>
        <dbReference type="ARBA" id="ARBA00022989"/>
    </source>
</evidence>
<evidence type="ECO:0000256" key="1">
    <source>
        <dbReference type="ARBA" id="ARBA00004141"/>
    </source>
</evidence>
<dbReference type="Pfam" id="PF04117">
    <property type="entry name" value="Mpv17_PMP22"/>
    <property type="match status" value="1"/>
</dbReference>
<evidence type="ECO:0000313" key="9">
    <source>
        <dbReference type="Proteomes" id="UP000639338"/>
    </source>
</evidence>
<dbReference type="OrthoDB" id="430207at2759"/>
<name>A0A834Y525_APHGI</name>
<keyword evidence="4 7" id="KW-1133">Transmembrane helix</keyword>
<evidence type="ECO:0000256" key="2">
    <source>
        <dbReference type="ARBA" id="ARBA00006824"/>
    </source>
</evidence>
<evidence type="ECO:0000256" key="3">
    <source>
        <dbReference type="ARBA" id="ARBA00022692"/>
    </source>
</evidence>
<evidence type="ECO:0000256" key="6">
    <source>
        <dbReference type="ARBA" id="ARBA00049743"/>
    </source>
</evidence>
<dbReference type="InterPro" id="IPR007248">
    <property type="entry name" value="Mpv17_PMP22"/>
</dbReference>
<gene>
    <name evidence="8" type="ORF">HCN44_009688</name>
</gene>
<dbReference type="EMBL" id="JACMRX010000001">
    <property type="protein sequence ID" value="KAF7998290.1"/>
    <property type="molecule type" value="Genomic_DNA"/>
</dbReference>
<sequence length="183" mass="20598">MSGFLRIYKSLLTKYPLGMQAVQAGTLMALGDQVAQNFVEKRNFKDLDFVRTSQFFGIGFCVGGPATRTWYGILDKFIGSKGGLVAVKKVACDQILFAPFFIVVLLSTLGFMQGNDINSIKKKLENEYTDILISNYKLWPLVQLINFSFVPLHHQVLVVQSVAVLWNSYISYRTNRDIVKPSS</sequence>
<comment type="subcellular location">
    <subcellularLocation>
        <location evidence="1">Membrane</location>
        <topology evidence="1">Multi-pass membrane protein</topology>
    </subcellularLocation>
</comment>
<organism evidence="8 9">
    <name type="scientific">Aphidius gifuensis</name>
    <name type="common">Parasitoid wasp</name>
    <dbReference type="NCBI Taxonomy" id="684658"/>
    <lineage>
        <taxon>Eukaryota</taxon>
        <taxon>Metazoa</taxon>
        <taxon>Ecdysozoa</taxon>
        <taxon>Arthropoda</taxon>
        <taxon>Hexapoda</taxon>
        <taxon>Insecta</taxon>
        <taxon>Pterygota</taxon>
        <taxon>Neoptera</taxon>
        <taxon>Endopterygota</taxon>
        <taxon>Hymenoptera</taxon>
        <taxon>Apocrita</taxon>
        <taxon>Ichneumonoidea</taxon>
        <taxon>Braconidae</taxon>
        <taxon>Aphidiinae</taxon>
        <taxon>Aphidius</taxon>
    </lineage>
</organism>
<feature type="transmembrane region" description="Helical" evidence="7">
    <location>
        <begin position="94"/>
        <end position="112"/>
    </location>
</feature>
<dbReference type="GO" id="GO:0015267">
    <property type="term" value="F:channel activity"/>
    <property type="evidence" value="ECO:0007669"/>
    <property type="project" value="TreeGrafter"/>
</dbReference>
<evidence type="ECO:0000256" key="7">
    <source>
        <dbReference type="RuleBase" id="RU363053"/>
    </source>
</evidence>
<feature type="transmembrane region" description="Helical" evidence="7">
    <location>
        <begin position="55"/>
        <end position="74"/>
    </location>
</feature>
<keyword evidence="5 7" id="KW-0472">Membrane</keyword>
<comment type="similarity">
    <text evidence="2 7">Belongs to the peroxisomal membrane protein PXMP2/4 family.</text>
</comment>
<dbReference type="PANTHER" id="PTHR11266">
    <property type="entry name" value="PEROXISOMAL MEMBRANE PROTEIN 2, PXMP2 MPV17"/>
    <property type="match status" value="1"/>
</dbReference>
<dbReference type="AlphaFoldDB" id="A0A834Y525"/>
<dbReference type="GO" id="GO:0016020">
    <property type="term" value="C:membrane"/>
    <property type="evidence" value="ECO:0007669"/>
    <property type="project" value="UniProtKB-SubCell"/>
</dbReference>
<dbReference type="Proteomes" id="UP000639338">
    <property type="component" value="Unassembled WGS sequence"/>
</dbReference>
<evidence type="ECO:0000256" key="5">
    <source>
        <dbReference type="ARBA" id="ARBA00023136"/>
    </source>
</evidence>
<accession>A0A834Y525</accession>
<dbReference type="GO" id="GO:1901858">
    <property type="term" value="P:regulation of mitochondrial DNA metabolic process"/>
    <property type="evidence" value="ECO:0007669"/>
    <property type="project" value="TreeGrafter"/>
</dbReference>
<keyword evidence="3 7" id="KW-0812">Transmembrane</keyword>
<comment type="caution">
    <text evidence="8">The sequence shown here is derived from an EMBL/GenBank/DDBJ whole genome shotgun (WGS) entry which is preliminary data.</text>
</comment>
<dbReference type="GO" id="GO:0005739">
    <property type="term" value="C:mitochondrion"/>
    <property type="evidence" value="ECO:0007669"/>
    <property type="project" value="TreeGrafter"/>
</dbReference>
<proteinExistence type="inferred from homology"/>
<reference evidence="8 9" key="1">
    <citation type="submission" date="2020-08" db="EMBL/GenBank/DDBJ databases">
        <title>Aphidius gifuensis genome sequencing and assembly.</title>
        <authorList>
            <person name="Du Z."/>
        </authorList>
    </citation>
    <scope>NUCLEOTIDE SEQUENCE [LARGE SCALE GENOMIC DNA]</scope>
    <source>
        <strain evidence="8">YNYX2018</strain>
        <tissue evidence="8">Adults</tissue>
    </source>
</reference>
<dbReference type="PANTHER" id="PTHR11266:SF17">
    <property type="entry name" value="PROTEIN MPV17"/>
    <property type="match status" value="1"/>
</dbReference>
<protein>
    <recommendedName>
        <fullName evidence="6">Mitochondrial inner membrane protein Mpv17</fullName>
    </recommendedName>
</protein>